<dbReference type="SUPFAM" id="SSF47413">
    <property type="entry name" value="lambda repressor-like DNA-binding domains"/>
    <property type="match status" value="1"/>
</dbReference>
<dbReference type="AlphaFoldDB" id="A0A7Y9LD30"/>
<dbReference type="PROSITE" id="PS50932">
    <property type="entry name" value="HTH_LACI_2"/>
    <property type="match status" value="1"/>
</dbReference>
<dbReference type="InterPro" id="IPR010982">
    <property type="entry name" value="Lambda_DNA-bd_dom_sf"/>
</dbReference>
<dbReference type="Pfam" id="PF13377">
    <property type="entry name" value="Peripla_BP_3"/>
    <property type="match status" value="1"/>
</dbReference>
<reference evidence="6 7" key="1">
    <citation type="submission" date="2020-07" db="EMBL/GenBank/DDBJ databases">
        <title>Sequencing the genomes of 1000 actinobacteria strains.</title>
        <authorList>
            <person name="Klenk H.-P."/>
        </authorList>
    </citation>
    <scope>NUCLEOTIDE SEQUENCE [LARGE SCALE GENOMIC DNA]</scope>
    <source>
        <strain evidence="6 7">DSM 22083</strain>
    </source>
</reference>
<protein>
    <submittedName>
        <fullName evidence="6">LacI family transcriptional regulator</fullName>
    </submittedName>
</protein>
<dbReference type="InterPro" id="IPR000843">
    <property type="entry name" value="HTH_LacI"/>
</dbReference>
<dbReference type="SMART" id="SM00354">
    <property type="entry name" value="HTH_LACI"/>
    <property type="match status" value="1"/>
</dbReference>
<dbReference type="Proteomes" id="UP000569914">
    <property type="component" value="Unassembled WGS sequence"/>
</dbReference>
<dbReference type="EMBL" id="JACCBU010000001">
    <property type="protein sequence ID" value="NYE73457.1"/>
    <property type="molecule type" value="Genomic_DNA"/>
</dbReference>
<dbReference type="InterPro" id="IPR046335">
    <property type="entry name" value="LacI/GalR-like_sensor"/>
</dbReference>
<evidence type="ECO:0000313" key="6">
    <source>
        <dbReference type="EMBL" id="NYE73457.1"/>
    </source>
</evidence>
<dbReference type="GO" id="GO:0000976">
    <property type="term" value="F:transcription cis-regulatory region binding"/>
    <property type="evidence" value="ECO:0007669"/>
    <property type="project" value="TreeGrafter"/>
</dbReference>
<keyword evidence="2" id="KW-0238">DNA-binding</keyword>
<keyword evidence="3" id="KW-0804">Transcription</keyword>
<evidence type="ECO:0000259" key="5">
    <source>
        <dbReference type="PROSITE" id="PS50932"/>
    </source>
</evidence>
<dbReference type="Gene3D" id="1.10.260.40">
    <property type="entry name" value="lambda repressor-like DNA-binding domains"/>
    <property type="match status" value="1"/>
</dbReference>
<gene>
    <name evidence="6" type="ORF">BKA15_004786</name>
</gene>
<dbReference type="PANTHER" id="PTHR30146">
    <property type="entry name" value="LACI-RELATED TRANSCRIPTIONAL REPRESSOR"/>
    <property type="match status" value="1"/>
</dbReference>
<dbReference type="PROSITE" id="PS00356">
    <property type="entry name" value="HTH_LACI_1"/>
    <property type="match status" value="1"/>
</dbReference>
<keyword evidence="7" id="KW-1185">Reference proteome</keyword>
<evidence type="ECO:0000256" key="1">
    <source>
        <dbReference type="ARBA" id="ARBA00023015"/>
    </source>
</evidence>
<dbReference type="RefSeq" id="WP_179754961.1">
    <property type="nucleotide sequence ID" value="NZ_JACCBU010000001.1"/>
</dbReference>
<comment type="caution">
    <text evidence="6">The sequence shown here is derived from an EMBL/GenBank/DDBJ whole genome shotgun (WGS) entry which is preliminary data.</text>
</comment>
<dbReference type="Pfam" id="PF00356">
    <property type="entry name" value="LacI"/>
    <property type="match status" value="1"/>
</dbReference>
<evidence type="ECO:0000256" key="3">
    <source>
        <dbReference type="ARBA" id="ARBA00023163"/>
    </source>
</evidence>
<dbReference type="CDD" id="cd01392">
    <property type="entry name" value="HTH_LacI"/>
    <property type="match status" value="1"/>
</dbReference>
<feature type="region of interest" description="Disordered" evidence="4">
    <location>
        <begin position="322"/>
        <end position="351"/>
    </location>
</feature>
<feature type="compositionally biased region" description="Polar residues" evidence="4">
    <location>
        <begin position="342"/>
        <end position="351"/>
    </location>
</feature>
<dbReference type="CDD" id="cd06267">
    <property type="entry name" value="PBP1_LacI_sugar_binding-like"/>
    <property type="match status" value="1"/>
</dbReference>
<organism evidence="6 7">
    <name type="scientific">Microlunatus parietis</name>
    <dbReference type="NCBI Taxonomy" id="682979"/>
    <lineage>
        <taxon>Bacteria</taxon>
        <taxon>Bacillati</taxon>
        <taxon>Actinomycetota</taxon>
        <taxon>Actinomycetes</taxon>
        <taxon>Propionibacteriales</taxon>
        <taxon>Propionibacteriaceae</taxon>
        <taxon>Microlunatus</taxon>
    </lineage>
</organism>
<dbReference type="SUPFAM" id="SSF53822">
    <property type="entry name" value="Periplasmic binding protein-like I"/>
    <property type="match status" value="1"/>
</dbReference>
<dbReference type="InterPro" id="IPR028082">
    <property type="entry name" value="Peripla_BP_I"/>
</dbReference>
<accession>A0A7Y9LD30</accession>
<evidence type="ECO:0000256" key="2">
    <source>
        <dbReference type="ARBA" id="ARBA00023125"/>
    </source>
</evidence>
<evidence type="ECO:0000256" key="4">
    <source>
        <dbReference type="SAM" id="MobiDB-lite"/>
    </source>
</evidence>
<dbReference type="PANTHER" id="PTHR30146:SF109">
    <property type="entry name" value="HTH-TYPE TRANSCRIPTIONAL REGULATOR GALS"/>
    <property type="match status" value="1"/>
</dbReference>
<keyword evidence="1" id="KW-0805">Transcription regulation</keyword>
<feature type="domain" description="HTH lacI-type" evidence="5">
    <location>
        <begin position="9"/>
        <end position="64"/>
    </location>
</feature>
<dbReference type="PRINTS" id="PR00036">
    <property type="entry name" value="HTHLACI"/>
</dbReference>
<sequence>MAVEHPGRPRLEDVAKAAGVSASTASRVLNGSPRKVAEEFRTRVLDAAERVGYTTNLAAQATARGHYPAIGLVVGDIRDQFFARVASGVVAEAGRRGLVVNLLSTHGDDERERRLVHDLRRQRPQALILVRKTDDTARAGSSLMRELRSFEAEGGRVVVVGESPQPLTAVRPPDFDGARALAVRLVELGYRSFAAIVLDPPIRSTRDRLDGFRAGLSAAGIALPDSRVFPAAATTVAAGVAAAQAYLDSGDRAELIFAGEDVIGIGTIIGLERAGLRVPDDLAVAGYGGRALDHLDQEGRGLTSVRSPLEEMGEASVRLATEPWPDDEALAEPAIEPEVQVRDTTPPLSRR</sequence>
<dbReference type="GO" id="GO:0003700">
    <property type="term" value="F:DNA-binding transcription factor activity"/>
    <property type="evidence" value="ECO:0007669"/>
    <property type="project" value="TreeGrafter"/>
</dbReference>
<dbReference type="Gene3D" id="3.40.50.2300">
    <property type="match status" value="2"/>
</dbReference>
<name>A0A7Y9LD30_9ACTN</name>
<proteinExistence type="predicted"/>
<evidence type="ECO:0000313" key="7">
    <source>
        <dbReference type="Proteomes" id="UP000569914"/>
    </source>
</evidence>